<evidence type="ECO:0000313" key="3">
    <source>
        <dbReference type="Proteomes" id="UP000319731"/>
    </source>
</evidence>
<sequence>MVSEQTSTDIRSAAIPAKSYQQSGPSTHWNDLPPDLFLSHKKQKSVQPTNDDEKVEPSRVASLCQMAMRVCKASMSDNAQMRMLADTEKRLDVLYERLDKLDEVTLDRVCRICYAFETHSCLLAAQQLAVTLVASSMANEGRWVVGFKRLVDSYKLVVETQSTSQSTPSS</sequence>
<dbReference type="RefSeq" id="XP_031022311.1">
    <property type="nucleotide sequence ID" value="XM_031171722.1"/>
</dbReference>
<dbReference type="Proteomes" id="UP000319731">
    <property type="component" value="Unassembled WGS sequence"/>
</dbReference>
<dbReference type="AlphaFoldDB" id="A0A507BYA6"/>
<evidence type="ECO:0008006" key="4">
    <source>
        <dbReference type="Google" id="ProtNLM"/>
    </source>
</evidence>
<evidence type="ECO:0000313" key="2">
    <source>
        <dbReference type="EMBL" id="TPX30706.1"/>
    </source>
</evidence>
<proteinExistence type="predicted"/>
<dbReference type="OrthoDB" id="542917at2759"/>
<evidence type="ECO:0000256" key="1">
    <source>
        <dbReference type="SAM" id="MobiDB-lite"/>
    </source>
</evidence>
<accession>A0A507BYA6</accession>
<protein>
    <recommendedName>
        <fullName evidence="4">SRA1/Sec31 domain-containing protein</fullName>
    </recommendedName>
</protein>
<reference evidence="2 3" key="1">
    <citation type="journal article" date="2019" name="Sci. Rep.">
        <title>Comparative genomics of chytrid fungi reveal insights into the obligate biotrophic and pathogenic lifestyle of Synchytrium endobioticum.</title>
        <authorList>
            <person name="van de Vossenberg B.T.L.H."/>
            <person name="Warris S."/>
            <person name="Nguyen H.D.T."/>
            <person name="van Gent-Pelzer M.P.E."/>
            <person name="Joly D.L."/>
            <person name="van de Geest H.C."/>
            <person name="Bonants P.J.M."/>
            <person name="Smith D.S."/>
            <person name="Levesque C.A."/>
            <person name="van der Lee T.A.J."/>
        </authorList>
    </citation>
    <scope>NUCLEOTIDE SEQUENCE [LARGE SCALE GENOMIC DNA]</scope>
    <source>
        <strain evidence="2 3">JEL517</strain>
    </source>
</reference>
<feature type="compositionally biased region" description="Polar residues" evidence="1">
    <location>
        <begin position="1"/>
        <end position="10"/>
    </location>
</feature>
<comment type="caution">
    <text evidence="2">The sequence shown here is derived from an EMBL/GenBank/DDBJ whole genome shotgun (WGS) entry which is preliminary data.</text>
</comment>
<dbReference type="Gene3D" id="1.20.940.10">
    <property type="entry name" value="Functional domain of the splicing factor Prp18"/>
    <property type="match status" value="1"/>
</dbReference>
<feature type="region of interest" description="Disordered" evidence="1">
    <location>
        <begin position="1"/>
        <end position="34"/>
    </location>
</feature>
<keyword evidence="3" id="KW-1185">Reference proteome</keyword>
<organism evidence="2 3">
    <name type="scientific">Synchytrium microbalum</name>
    <dbReference type="NCBI Taxonomy" id="1806994"/>
    <lineage>
        <taxon>Eukaryota</taxon>
        <taxon>Fungi</taxon>
        <taxon>Fungi incertae sedis</taxon>
        <taxon>Chytridiomycota</taxon>
        <taxon>Chytridiomycota incertae sedis</taxon>
        <taxon>Chytridiomycetes</taxon>
        <taxon>Synchytriales</taxon>
        <taxon>Synchytriaceae</taxon>
        <taxon>Synchytrium</taxon>
    </lineage>
</organism>
<dbReference type="STRING" id="1806994.A0A507BYA6"/>
<feature type="compositionally biased region" description="Polar residues" evidence="1">
    <location>
        <begin position="19"/>
        <end position="29"/>
    </location>
</feature>
<name>A0A507BYA6_9FUNG</name>
<gene>
    <name evidence="2" type="ORF">SmJEL517_g05796</name>
</gene>
<dbReference type="GeneID" id="42007019"/>
<dbReference type="EMBL" id="QEAO01000059">
    <property type="protein sequence ID" value="TPX30706.1"/>
    <property type="molecule type" value="Genomic_DNA"/>
</dbReference>